<feature type="compositionally biased region" description="Polar residues" evidence="1">
    <location>
        <begin position="344"/>
        <end position="356"/>
    </location>
</feature>
<evidence type="ECO:0000313" key="2">
    <source>
        <dbReference type="EnsemblPlants" id="ONIVA06G19410.1"/>
    </source>
</evidence>
<accession>A0A0E0HRJ1</accession>
<dbReference type="Proteomes" id="UP000006591">
    <property type="component" value="Chromosome 6"/>
</dbReference>
<dbReference type="EnsemblPlants" id="ONIVA06G19410.1">
    <property type="protein sequence ID" value="ONIVA06G19410.1"/>
    <property type="gene ID" value="ONIVA06G19410"/>
</dbReference>
<dbReference type="HOGENOM" id="CLU_064834_0_0_1"/>
<dbReference type="AlphaFoldDB" id="A0A0E0HRJ1"/>
<sequence length="365" mass="39596">MGEAGGEGSDGDRRVGADPVAALLGLSSTTVKEVDPAAAATMTTMSTAPRTATTITMARLFQPPPLYGLEYRGVGFGGGHGEVSRRQPAVLPAVAAGGTDFEIFLYPKLFSLALLLPRTDFFVPKSDVWLAADLDQVAAIDLSTAMFRALSDNIRCWRQNPTSSIASCVVLPVLLYLDNILPPTDVGLDLVFTPRIHVYTKEIVDRLVSADQEAGGDGTPPFCNLPLRPLESTCYAIKQPGKGKGPMVEAIRAPAYTFPNMSAIIWPHLGGLPNEQRSSLLESIAEYDRQAKESAVEIERHFRIVVDKQHMLCQRVIDLPQANRAAAPQPIVPQPARCQEVNRRQSNVQPTGAETNPNEEDEQQQ</sequence>
<dbReference type="OMA" id="QPARCQE"/>
<organism evidence="2">
    <name type="scientific">Oryza nivara</name>
    <name type="common">Indian wild rice</name>
    <name type="synonym">Oryza sativa f. spontanea</name>
    <dbReference type="NCBI Taxonomy" id="4536"/>
    <lineage>
        <taxon>Eukaryota</taxon>
        <taxon>Viridiplantae</taxon>
        <taxon>Streptophyta</taxon>
        <taxon>Embryophyta</taxon>
        <taxon>Tracheophyta</taxon>
        <taxon>Spermatophyta</taxon>
        <taxon>Magnoliopsida</taxon>
        <taxon>Liliopsida</taxon>
        <taxon>Poales</taxon>
        <taxon>Poaceae</taxon>
        <taxon>BOP clade</taxon>
        <taxon>Oryzoideae</taxon>
        <taxon>Oryzeae</taxon>
        <taxon>Oryzinae</taxon>
        <taxon>Oryza</taxon>
    </lineage>
</organism>
<evidence type="ECO:0000313" key="3">
    <source>
        <dbReference type="Proteomes" id="UP000006591"/>
    </source>
</evidence>
<keyword evidence="3" id="KW-1185">Reference proteome</keyword>
<proteinExistence type="predicted"/>
<name>A0A0E0HRJ1_ORYNI</name>
<reference evidence="2" key="2">
    <citation type="submission" date="2018-04" db="EMBL/GenBank/DDBJ databases">
        <title>OnivRS2 (Oryza nivara Reference Sequence Version 2).</title>
        <authorList>
            <person name="Zhang J."/>
            <person name="Kudrna D."/>
            <person name="Lee S."/>
            <person name="Talag J."/>
            <person name="Rajasekar S."/>
            <person name="Welchert J."/>
            <person name="Hsing Y.-I."/>
            <person name="Wing R.A."/>
        </authorList>
    </citation>
    <scope>NUCLEOTIDE SEQUENCE [LARGE SCALE GENOMIC DNA]</scope>
    <source>
        <strain evidence="2">SL10</strain>
    </source>
</reference>
<protein>
    <submittedName>
        <fullName evidence="2">Uncharacterized protein</fullName>
    </submittedName>
</protein>
<dbReference type="Gramene" id="ONIVA06G19410.1">
    <property type="protein sequence ID" value="ONIVA06G19410.1"/>
    <property type="gene ID" value="ONIVA06G19410"/>
</dbReference>
<reference evidence="2" key="1">
    <citation type="submission" date="2015-04" db="UniProtKB">
        <authorList>
            <consortium name="EnsemblPlants"/>
        </authorList>
    </citation>
    <scope>IDENTIFICATION</scope>
    <source>
        <strain evidence="2">SL10</strain>
    </source>
</reference>
<feature type="region of interest" description="Disordered" evidence="1">
    <location>
        <begin position="327"/>
        <end position="365"/>
    </location>
</feature>
<evidence type="ECO:0000256" key="1">
    <source>
        <dbReference type="SAM" id="MobiDB-lite"/>
    </source>
</evidence>